<dbReference type="RefSeq" id="XP_026064567.1">
    <property type="nucleotide sequence ID" value="XM_026208782.1"/>
</dbReference>
<protein>
    <submittedName>
        <fullName evidence="3 4">Uncharacterized protein LOC113047428 isoform X1</fullName>
    </submittedName>
</protein>
<evidence type="ECO:0000259" key="1">
    <source>
        <dbReference type="PROSITE" id="PS00028"/>
    </source>
</evidence>
<dbReference type="RefSeq" id="XP_026064564.1">
    <property type="nucleotide sequence ID" value="XM_026208779.1"/>
</dbReference>
<dbReference type="PANTHER" id="PTHR31912:SF34">
    <property type="entry name" value="NOTOCHORD-RELATED PROTEIN"/>
    <property type="match status" value="1"/>
</dbReference>
<feature type="domain" description="C2H2-type" evidence="1">
    <location>
        <begin position="37"/>
        <end position="60"/>
    </location>
</feature>
<name>A0A6P6JXM7_CARAU</name>
<dbReference type="AlphaFoldDB" id="A0A6P6JXM7"/>
<dbReference type="InterPro" id="IPR013087">
    <property type="entry name" value="Znf_C2H2_type"/>
</dbReference>
<sequence>MKWTCKYCIFDSTKRKIIIQHYKLKHGHHGRTCPLPCIYQDCVCSFRTQATLIRHLHTHHAKSVDHVNSRVKCNLCSFSEACNLKQYFSHLGIHLKNNENVQCPFEDCSFQTCVFSTFAAHRSKRHHSQNTGHFKAELISCQIEEVEERFEHTDNQPADSLPAEGCWHPVQSSPLHSNPDLPVEGLIQHKLASLFLRMEAILHVSKTAIQEIVEELGSIGSNVGELAEMSVKQVLNKHNCSLDSSVIAAITETVLETNPLAFLSKRGPLSSIYKRTTYYKDNFTVIEPVEYTLDASRKNTFVYVPILKVLTALLNRSDVLDKVLQSDQADTWKHPETIKTFRDGLYFKDNKILFSDELRIALGLYIDDFEVCNPLGTSRKKHKLCAIYWLIANLPGRDRSTLSSIYLATLCKTKDVKEYGYDKILEPLLSDVEVLEQHGVFVQTLGASIRGTILYVSADNLGAHSLAGFQESFSTNKFCRFCLAARDEIQTHEVRERRFPKRTEELHEQTLCEIQKNKDSHAVVDGVKRDCPLNRLAHFSTMKGFPPDFLHDVFEGVVPLELSLCLKKLIQKKYFTLDELNAAIQSFPYRFSDKTNRPQQILKSFQLKGSLGGNGHENWSLLRLLPLIIGSKVPENDATWSLILELKDIVEILASSQFSTESLDYLDSKISDHRKLLQDEFPDFRLRPKHHFIEHYPELIKCFGPVIDFWTIRFEAKHSFFKKAVHDSGNFKNVMLTLAQRHQLTLAYHLDMPTLFKPDLVVDHVSVLSTECLDLSFKLAVKSKYSNVTSISVASSACIYGTRYSEGMFLSVGYTSGLPDFGRLVKILIVMNKPAFLIEPYSAWYSEHFRCFELTKYTTCELRVVDPDELNDYHPLSSYAVLDKKLMISPKTFLLN</sequence>
<proteinExistence type="predicted"/>
<dbReference type="RefSeq" id="XP_026064562.1">
    <property type="nucleotide sequence ID" value="XM_026208777.1"/>
</dbReference>
<gene>
    <name evidence="3 4 5 6 7 8 9" type="primary">LOC113047428</name>
</gene>
<dbReference type="PANTHER" id="PTHR31912">
    <property type="entry name" value="IP13529P"/>
    <property type="match status" value="1"/>
</dbReference>
<evidence type="ECO:0000313" key="6">
    <source>
        <dbReference type="RefSeq" id="XP_026064565.1"/>
    </source>
</evidence>
<dbReference type="Proteomes" id="UP000515129">
    <property type="component" value="Chromosome 28"/>
</dbReference>
<dbReference type="PROSITE" id="PS00028">
    <property type="entry name" value="ZINC_FINGER_C2H2_1"/>
    <property type="match status" value="1"/>
</dbReference>
<dbReference type="GeneID" id="113047428"/>
<dbReference type="SMART" id="SM00355">
    <property type="entry name" value="ZnF_C2H2"/>
    <property type="match status" value="4"/>
</dbReference>
<evidence type="ECO:0000313" key="2">
    <source>
        <dbReference type="Proteomes" id="UP000515129"/>
    </source>
</evidence>
<evidence type="ECO:0000313" key="9">
    <source>
        <dbReference type="RefSeq" id="XP_026064568.1"/>
    </source>
</evidence>
<reference evidence="3 4" key="1">
    <citation type="submission" date="2025-04" db="UniProtKB">
        <authorList>
            <consortium name="RefSeq"/>
        </authorList>
    </citation>
    <scope>IDENTIFICATION</scope>
    <source>
        <strain evidence="3 4">Wakin</strain>
        <tissue evidence="3 4">Muscle</tissue>
    </source>
</reference>
<dbReference type="RefSeq" id="XP_026064568.1">
    <property type="nucleotide sequence ID" value="XM_026208783.1"/>
</dbReference>
<dbReference type="OrthoDB" id="10044445at2759"/>
<evidence type="ECO:0000313" key="7">
    <source>
        <dbReference type="RefSeq" id="XP_026064566.1"/>
    </source>
</evidence>
<organism evidence="2 5">
    <name type="scientific">Carassius auratus</name>
    <name type="common">Goldfish</name>
    <dbReference type="NCBI Taxonomy" id="7957"/>
    <lineage>
        <taxon>Eukaryota</taxon>
        <taxon>Metazoa</taxon>
        <taxon>Chordata</taxon>
        <taxon>Craniata</taxon>
        <taxon>Vertebrata</taxon>
        <taxon>Euteleostomi</taxon>
        <taxon>Actinopterygii</taxon>
        <taxon>Neopterygii</taxon>
        <taxon>Teleostei</taxon>
        <taxon>Ostariophysi</taxon>
        <taxon>Cypriniformes</taxon>
        <taxon>Cyprinidae</taxon>
        <taxon>Cyprininae</taxon>
        <taxon>Carassius</taxon>
    </lineage>
</organism>
<dbReference type="RefSeq" id="XP_026064563.1">
    <property type="nucleotide sequence ID" value="XM_026208778.1"/>
</dbReference>
<accession>A0A6P6JXM7</accession>
<evidence type="ECO:0000313" key="4">
    <source>
        <dbReference type="RefSeq" id="XP_026064563.1"/>
    </source>
</evidence>
<dbReference type="KEGG" id="caua:113047428"/>
<evidence type="ECO:0000313" key="5">
    <source>
        <dbReference type="RefSeq" id="XP_026064564.1"/>
    </source>
</evidence>
<keyword evidence="2" id="KW-1185">Reference proteome</keyword>
<evidence type="ECO:0000313" key="8">
    <source>
        <dbReference type="RefSeq" id="XP_026064567.1"/>
    </source>
</evidence>
<evidence type="ECO:0000313" key="3">
    <source>
        <dbReference type="RefSeq" id="XP_026064562.1"/>
    </source>
</evidence>
<dbReference type="RefSeq" id="XP_026064566.1">
    <property type="nucleotide sequence ID" value="XM_026208781.1"/>
</dbReference>
<dbReference type="RefSeq" id="XP_026064565.1">
    <property type="nucleotide sequence ID" value="XM_026208780.1"/>
</dbReference>